<keyword evidence="12" id="KW-1185">Reference proteome</keyword>
<dbReference type="CDD" id="cd06261">
    <property type="entry name" value="TM_PBP2"/>
    <property type="match status" value="1"/>
</dbReference>
<evidence type="ECO:0000256" key="5">
    <source>
        <dbReference type="ARBA" id="ARBA00022692"/>
    </source>
</evidence>
<gene>
    <name evidence="11" type="ORF">C1H69_05690</name>
</gene>
<evidence type="ECO:0000313" key="12">
    <source>
        <dbReference type="Proteomes" id="UP000235803"/>
    </source>
</evidence>
<evidence type="ECO:0000256" key="7">
    <source>
        <dbReference type="ARBA" id="ARBA00022989"/>
    </source>
</evidence>
<dbReference type="NCBIfam" id="TIGR01726">
    <property type="entry name" value="HEQRo_perm_3TM"/>
    <property type="match status" value="1"/>
</dbReference>
<dbReference type="Pfam" id="PF00528">
    <property type="entry name" value="BPD_transp_1"/>
    <property type="match status" value="1"/>
</dbReference>
<dbReference type="Proteomes" id="UP000235803">
    <property type="component" value="Unassembled WGS sequence"/>
</dbReference>
<feature type="transmembrane region" description="Helical" evidence="9">
    <location>
        <begin position="101"/>
        <end position="121"/>
    </location>
</feature>
<dbReference type="PROSITE" id="PS50928">
    <property type="entry name" value="ABC_TM1"/>
    <property type="match status" value="1"/>
</dbReference>
<feature type="transmembrane region" description="Helical" evidence="9">
    <location>
        <begin position="56"/>
        <end position="89"/>
    </location>
</feature>
<name>A0A2N7U7Z9_9GAMM</name>
<reference evidence="11 12" key="1">
    <citation type="submission" date="2018-01" db="EMBL/GenBank/DDBJ databases">
        <title>Halomonas endophytica sp. nov., isolated from storage liquid in the stems of Populus euphratica.</title>
        <authorList>
            <person name="Chen C."/>
        </authorList>
    </citation>
    <scope>NUCLEOTIDE SEQUENCE [LARGE SCALE GENOMIC DNA]</scope>
    <source>
        <strain evidence="11 12">MC28</strain>
    </source>
</reference>
<evidence type="ECO:0000256" key="1">
    <source>
        <dbReference type="ARBA" id="ARBA00004429"/>
    </source>
</evidence>
<accession>A0A2N7U7Z9</accession>
<feature type="transmembrane region" description="Helical" evidence="9">
    <location>
        <begin position="12"/>
        <end position="36"/>
    </location>
</feature>
<dbReference type="InterPro" id="IPR035906">
    <property type="entry name" value="MetI-like_sf"/>
</dbReference>
<keyword evidence="5 9" id="KW-0812">Transmembrane</keyword>
<dbReference type="AlphaFoldDB" id="A0A2N7U7Z9"/>
<dbReference type="SUPFAM" id="SSF161098">
    <property type="entry name" value="MetI-like"/>
    <property type="match status" value="1"/>
</dbReference>
<dbReference type="InterPro" id="IPR000515">
    <property type="entry name" value="MetI-like"/>
</dbReference>
<feature type="transmembrane region" description="Helical" evidence="9">
    <location>
        <begin position="199"/>
        <end position="217"/>
    </location>
</feature>
<comment type="similarity">
    <text evidence="2">Belongs to the binding-protein-dependent transport system permease family. HisMQ subfamily.</text>
</comment>
<dbReference type="GO" id="GO:0043190">
    <property type="term" value="C:ATP-binding cassette (ABC) transporter complex"/>
    <property type="evidence" value="ECO:0007669"/>
    <property type="project" value="InterPro"/>
</dbReference>
<comment type="subcellular location">
    <subcellularLocation>
        <location evidence="1">Cell inner membrane</location>
        <topology evidence="1">Multi-pass membrane protein</topology>
    </subcellularLocation>
    <subcellularLocation>
        <location evidence="9">Cell membrane</location>
        <topology evidence="9">Multi-pass membrane protein</topology>
    </subcellularLocation>
</comment>
<keyword evidence="7 9" id="KW-1133">Transmembrane helix</keyword>
<evidence type="ECO:0000256" key="3">
    <source>
        <dbReference type="ARBA" id="ARBA00022448"/>
    </source>
</evidence>
<dbReference type="OrthoDB" id="9809799at2"/>
<evidence type="ECO:0000256" key="9">
    <source>
        <dbReference type="RuleBase" id="RU363032"/>
    </source>
</evidence>
<comment type="caution">
    <text evidence="11">The sequence shown here is derived from an EMBL/GenBank/DDBJ whole genome shotgun (WGS) entry which is preliminary data.</text>
</comment>
<dbReference type="PANTHER" id="PTHR30614:SF21">
    <property type="entry name" value="AMINO ACID ABC TRANSPORTER PERMEASE"/>
    <property type="match status" value="1"/>
</dbReference>
<protein>
    <submittedName>
        <fullName evidence="11">Polar amino acid ABC transporter permease</fullName>
    </submittedName>
</protein>
<sequence length="270" mass="29856">MLTDTRYQRRKRLALLAILGAAIAWIAFDALLGGSAEWARVISRLPLLLTGSGPAWSIQGGFAFNVLMGMLSMAIATLLGLLMGIALLARNAWLRRGAFMIMNFLRNSPWIVLLFAMLYLLPHRVELFGTTLSFSPFFKAVVGLSLPTAANFAEIIRGAVGSVHSGQWESARSLGYGTAQIYRQVILPQALRRMIPGWMNLYALLMIATALATVTGVQEVVTLLRTTLAMESETALVYFYLTVLLMFFLYCYPIALLARRLENRTKGDAI</sequence>
<evidence type="ECO:0000313" key="11">
    <source>
        <dbReference type="EMBL" id="PMR76533.1"/>
    </source>
</evidence>
<keyword evidence="6" id="KW-0029">Amino-acid transport</keyword>
<evidence type="ECO:0000259" key="10">
    <source>
        <dbReference type="PROSITE" id="PS50928"/>
    </source>
</evidence>
<dbReference type="InterPro" id="IPR010065">
    <property type="entry name" value="AA_ABC_transptr_permease_3TM"/>
</dbReference>
<keyword evidence="3 9" id="KW-0813">Transport</keyword>
<evidence type="ECO:0000256" key="2">
    <source>
        <dbReference type="ARBA" id="ARBA00010072"/>
    </source>
</evidence>
<evidence type="ECO:0000256" key="8">
    <source>
        <dbReference type="ARBA" id="ARBA00023136"/>
    </source>
</evidence>
<evidence type="ECO:0000256" key="4">
    <source>
        <dbReference type="ARBA" id="ARBA00022475"/>
    </source>
</evidence>
<dbReference type="GO" id="GO:0006865">
    <property type="term" value="P:amino acid transport"/>
    <property type="evidence" value="ECO:0007669"/>
    <property type="project" value="UniProtKB-KW"/>
</dbReference>
<feature type="domain" description="ABC transmembrane type-1" evidence="10">
    <location>
        <begin position="62"/>
        <end position="258"/>
    </location>
</feature>
<evidence type="ECO:0000256" key="6">
    <source>
        <dbReference type="ARBA" id="ARBA00022970"/>
    </source>
</evidence>
<dbReference type="RefSeq" id="WP_102652437.1">
    <property type="nucleotide sequence ID" value="NZ_PNRF01000012.1"/>
</dbReference>
<dbReference type="InterPro" id="IPR043429">
    <property type="entry name" value="ArtM/GltK/GlnP/TcyL/YhdX-like"/>
</dbReference>
<dbReference type="PANTHER" id="PTHR30614">
    <property type="entry name" value="MEMBRANE COMPONENT OF AMINO ACID ABC TRANSPORTER"/>
    <property type="match status" value="1"/>
</dbReference>
<keyword evidence="4" id="KW-1003">Cell membrane</keyword>
<dbReference type="EMBL" id="PNRF01000012">
    <property type="protein sequence ID" value="PMR76533.1"/>
    <property type="molecule type" value="Genomic_DNA"/>
</dbReference>
<feature type="transmembrane region" description="Helical" evidence="9">
    <location>
        <begin position="127"/>
        <end position="147"/>
    </location>
</feature>
<feature type="transmembrane region" description="Helical" evidence="9">
    <location>
        <begin position="237"/>
        <end position="258"/>
    </location>
</feature>
<dbReference type="Gene3D" id="1.10.3720.10">
    <property type="entry name" value="MetI-like"/>
    <property type="match status" value="1"/>
</dbReference>
<proteinExistence type="inferred from homology"/>
<keyword evidence="8 9" id="KW-0472">Membrane</keyword>
<organism evidence="11 12">
    <name type="scientific">Billgrantia endophytica</name>
    <dbReference type="NCBI Taxonomy" id="2033802"/>
    <lineage>
        <taxon>Bacteria</taxon>
        <taxon>Pseudomonadati</taxon>
        <taxon>Pseudomonadota</taxon>
        <taxon>Gammaproteobacteria</taxon>
        <taxon>Oceanospirillales</taxon>
        <taxon>Halomonadaceae</taxon>
        <taxon>Billgrantia</taxon>
    </lineage>
</organism>
<dbReference type="GO" id="GO:0022857">
    <property type="term" value="F:transmembrane transporter activity"/>
    <property type="evidence" value="ECO:0007669"/>
    <property type="project" value="InterPro"/>
</dbReference>